<evidence type="ECO:0000313" key="1">
    <source>
        <dbReference type="EMBL" id="MBB6039161.1"/>
    </source>
</evidence>
<dbReference type="EMBL" id="JACHGT010000020">
    <property type="protein sequence ID" value="MBB6039161.1"/>
    <property type="molecule type" value="Genomic_DNA"/>
</dbReference>
<dbReference type="Pfam" id="PF09438">
    <property type="entry name" value="DUF2017"/>
    <property type="match status" value="1"/>
</dbReference>
<evidence type="ECO:0000313" key="2">
    <source>
        <dbReference type="Proteomes" id="UP000548476"/>
    </source>
</evidence>
<dbReference type="RefSeq" id="WP_184792253.1">
    <property type="nucleotide sequence ID" value="NZ_BONT01000051.1"/>
</dbReference>
<sequence length="166" mass="17844">MRAFIRDGDDSFVATFAPAEADAIRQSVQGIAGLVRAHDTGDPVTARLFPDVYNDSSDDAAEFHRLTDAELTGTKLAQVDVLLDTLPAEGGEVRIDGETAEAWLRAITDVRLALGVRLDISESTDLGREMDDEILADPVSPRAAALGLYELLTYVQESLVVAVAGW</sequence>
<keyword evidence="2" id="KW-1185">Reference proteome</keyword>
<proteinExistence type="predicted"/>
<gene>
    <name evidence="1" type="ORF">HNR73_007052</name>
</gene>
<protein>
    <recommendedName>
        <fullName evidence="3">DUF2017 domain-containing protein</fullName>
    </recommendedName>
</protein>
<reference evidence="1 2" key="1">
    <citation type="submission" date="2020-08" db="EMBL/GenBank/DDBJ databases">
        <title>Genomic Encyclopedia of Type Strains, Phase IV (KMG-IV): sequencing the most valuable type-strain genomes for metagenomic binning, comparative biology and taxonomic classification.</title>
        <authorList>
            <person name="Goeker M."/>
        </authorList>
    </citation>
    <scope>NUCLEOTIDE SEQUENCE [LARGE SCALE GENOMIC DNA]</scope>
    <source>
        <strain evidence="1 2">YIM 65646</strain>
    </source>
</reference>
<dbReference type="Proteomes" id="UP000548476">
    <property type="component" value="Unassembled WGS sequence"/>
</dbReference>
<dbReference type="AlphaFoldDB" id="A0A841FPC3"/>
<dbReference type="InterPro" id="IPR018561">
    <property type="entry name" value="AosR"/>
</dbReference>
<comment type="caution">
    <text evidence="1">The sequence shown here is derived from an EMBL/GenBank/DDBJ whole genome shotgun (WGS) entry which is preliminary data.</text>
</comment>
<organism evidence="1 2">
    <name type="scientific">Phytomonospora endophytica</name>
    <dbReference type="NCBI Taxonomy" id="714109"/>
    <lineage>
        <taxon>Bacteria</taxon>
        <taxon>Bacillati</taxon>
        <taxon>Actinomycetota</taxon>
        <taxon>Actinomycetes</taxon>
        <taxon>Micromonosporales</taxon>
        <taxon>Micromonosporaceae</taxon>
        <taxon>Phytomonospora</taxon>
    </lineage>
</organism>
<evidence type="ECO:0008006" key="3">
    <source>
        <dbReference type="Google" id="ProtNLM"/>
    </source>
</evidence>
<name>A0A841FPC3_9ACTN</name>
<accession>A0A841FPC3</accession>